<keyword evidence="3" id="KW-1185">Reference proteome</keyword>
<sequence length="56" mass="6368">MENLELLHRHCHDDKTRKDGSQAGRHMDKSQAIEDPCKAKVLRTVLKTRGSREGIA</sequence>
<evidence type="ECO:0008006" key="4">
    <source>
        <dbReference type="Google" id="ProtNLM"/>
    </source>
</evidence>
<dbReference type="EMBL" id="BLAY01000514">
    <property type="protein sequence ID" value="GET44669.1"/>
    <property type="molecule type" value="Genomic_DNA"/>
</dbReference>
<comment type="caution">
    <text evidence="2">The sequence shown here is derived from an EMBL/GenBank/DDBJ whole genome shotgun (WGS) entry which is preliminary data.</text>
</comment>
<gene>
    <name evidence="2" type="ORF">MiSe_95020</name>
</gene>
<feature type="region of interest" description="Disordered" evidence="1">
    <location>
        <begin position="1"/>
        <end position="35"/>
    </location>
</feature>
<dbReference type="Proteomes" id="UP001050975">
    <property type="component" value="Unassembled WGS sequence"/>
</dbReference>
<name>A0AAV3XTJ8_9CYAN</name>
<evidence type="ECO:0000313" key="2">
    <source>
        <dbReference type="EMBL" id="GET44669.1"/>
    </source>
</evidence>
<organism evidence="2 3">
    <name type="scientific">Microseira wollei NIES-4236</name>
    <dbReference type="NCBI Taxonomy" id="2530354"/>
    <lineage>
        <taxon>Bacteria</taxon>
        <taxon>Bacillati</taxon>
        <taxon>Cyanobacteriota</taxon>
        <taxon>Cyanophyceae</taxon>
        <taxon>Oscillatoriophycideae</taxon>
        <taxon>Aerosakkonematales</taxon>
        <taxon>Aerosakkonemataceae</taxon>
        <taxon>Microseira</taxon>
    </lineage>
</organism>
<reference evidence="2" key="1">
    <citation type="submission" date="2019-10" db="EMBL/GenBank/DDBJ databases">
        <title>Draft genome sequece of Microseira wollei NIES-4236.</title>
        <authorList>
            <person name="Yamaguchi H."/>
            <person name="Suzuki S."/>
            <person name="Kawachi M."/>
        </authorList>
    </citation>
    <scope>NUCLEOTIDE SEQUENCE</scope>
    <source>
        <strain evidence="2">NIES-4236</strain>
    </source>
</reference>
<accession>A0AAV3XTJ8</accession>
<proteinExistence type="predicted"/>
<protein>
    <recommendedName>
        <fullName evidence="4">RNA-directed DNA polymerase</fullName>
    </recommendedName>
</protein>
<evidence type="ECO:0000256" key="1">
    <source>
        <dbReference type="SAM" id="MobiDB-lite"/>
    </source>
</evidence>
<dbReference type="AlphaFoldDB" id="A0AAV3XTJ8"/>
<evidence type="ECO:0000313" key="3">
    <source>
        <dbReference type="Proteomes" id="UP001050975"/>
    </source>
</evidence>